<sequence length="28" mass="3052">MHGIENQTGKTLSGIDHLKQSITDILTT</sequence>
<dbReference type="EMBL" id="NDXW01000006">
    <property type="protein sequence ID" value="RDH41594.1"/>
    <property type="molecule type" value="Genomic_DNA"/>
</dbReference>
<dbReference type="Proteomes" id="UP000257039">
    <property type="component" value="Unassembled WGS sequence"/>
</dbReference>
<dbReference type="AlphaFoldDB" id="A0A4P9VGV0"/>
<name>A0A4P9VGV0_9GAMM</name>
<evidence type="ECO:0000313" key="1">
    <source>
        <dbReference type="EMBL" id="RDH41594.1"/>
    </source>
</evidence>
<feature type="non-terminal residue" evidence="1">
    <location>
        <position position="28"/>
    </location>
</feature>
<protein>
    <submittedName>
        <fullName evidence="1">Phage baseplate protein</fullName>
    </submittedName>
</protein>
<organism evidence="1 2">
    <name type="scientific">Zooshikella ganghwensis</name>
    <dbReference type="NCBI Taxonomy" id="202772"/>
    <lineage>
        <taxon>Bacteria</taxon>
        <taxon>Pseudomonadati</taxon>
        <taxon>Pseudomonadota</taxon>
        <taxon>Gammaproteobacteria</taxon>
        <taxon>Oceanospirillales</taxon>
        <taxon>Zooshikellaceae</taxon>
        <taxon>Zooshikella</taxon>
    </lineage>
</organism>
<comment type="caution">
    <text evidence="1">The sequence shown here is derived from an EMBL/GenBank/DDBJ whole genome shotgun (WGS) entry which is preliminary data.</text>
</comment>
<reference evidence="1 2" key="1">
    <citation type="submission" date="2017-04" db="EMBL/GenBank/DDBJ databases">
        <title>Draft genome sequence of Zooshikella ganghwensis VG4 isolated from Red Sea sediments.</title>
        <authorList>
            <person name="Rehman Z."/>
            <person name="Alam I."/>
            <person name="Kamau A."/>
            <person name="Bajic V."/>
            <person name="Leiknes T."/>
        </authorList>
    </citation>
    <scope>NUCLEOTIDE SEQUENCE [LARGE SCALE GENOMIC DNA]</scope>
    <source>
        <strain evidence="1 2">VG4</strain>
    </source>
</reference>
<proteinExistence type="predicted"/>
<evidence type="ECO:0000313" key="2">
    <source>
        <dbReference type="Proteomes" id="UP000257039"/>
    </source>
</evidence>
<gene>
    <name evidence="1" type="ORF">B9G39_27410</name>
</gene>
<keyword evidence="2" id="KW-1185">Reference proteome</keyword>
<accession>A0A4P9VGV0</accession>